<protein>
    <recommendedName>
        <fullName evidence="4">Arabinogalactan peptide</fullName>
    </recommendedName>
</protein>
<feature type="transmembrane region" description="Helical" evidence="1">
    <location>
        <begin position="37"/>
        <end position="57"/>
    </location>
</feature>
<proteinExistence type="predicted"/>
<dbReference type="EMBL" id="NKXS01001401">
    <property type="protein sequence ID" value="PIN18773.1"/>
    <property type="molecule type" value="Genomic_DNA"/>
</dbReference>
<keyword evidence="1" id="KW-0472">Membrane</keyword>
<reference evidence="3" key="1">
    <citation type="journal article" date="2018" name="Gigascience">
        <title>Genome assembly of the Pink Ipe (Handroanthus impetiginosus, Bignoniaceae), a highly valued, ecologically keystone Neotropical timber forest tree.</title>
        <authorList>
            <person name="Silva-Junior O.B."/>
            <person name="Grattapaglia D."/>
            <person name="Novaes E."/>
            <person name="Collevatti R.G."/>
        </authorList>
    </citation>
    <scope>NUCLEOTIDE SEQUENCE [LARGE SCALE GENOMIC DNA]</scope>
    <source>
        <strain evidence="3">cv. UFG-1</strain>
    </source>
</reference>
<gene>
    <name evidence="2" type="ORF">CDL12_08559</name>
</gene>
<evidence type="ECO:0000256" key="1">
    <source>
        <dbReference type="SAM" id="Phobius"/>
    </source>
</evidence>
<accession>A0A2G9HMV7</accession>
<dbReference type="InterPro" id="IPR044702">
    <property type="entry name" value="AGP23/40"/>
</dbReference>
<dbReference type="AlphaFoldDB" id="A0A2G9HMV7"/>
<organism evidence="2 3">
    <name type="scientific">Handroanthus impetiginosus</name>
    <dbReference type="NCBI Taxonomy" id="429701"/>
    <lineage>
        <taxon>Eukaryota</taxon>
        <taxon>Viridiplantae</taxon>
        <taxon>Streptophyta</taxon>
        <taxon>Embryophyta</taxon>
        <taxon>Tracheophyta</taxon>
        <taxon>Spermatophyta</taxon>
        <taxon>Magnoliopsida</taxon>
        <taxon>eudicotyledons</taxon>
        <taxon>Gunneridae</taxon>
        <taxon>Pentapetalae</taxon>
        <taxon>asterids</taxon>
        <taxon>lamiids</taxon>
        <taxon>Lamiales</taxon>
        <taxon>Bignoniaceae</taxon>
        <taxon>Crescentiina</taxon>
        <taxon>Tabebuia alliance</taxon>
        <taxon>Handroanthus</taxon>
    </lineage>
</organism>
<keyword evidence="1" id="KW-1133">Transmembrane helix</keyword>
<sequence length="59" mass="6092">MDMRKIAYATLIVATSMSVVAATTDAPAPAPSNDATAALPFMGSFVGASILSFFFVCMN</sequence>
<evidence type="ECO:0000313" key="3">
    <source>
        <dbReference type="Proteomes" id="UP000231279"/>
    </source>
</evidence>
<dbReference type="PANTHER" id="PTHR34672:SF2">
    <property type="entry name" value="ARABINOGALACTAN PROTEIN 23"/>
    <property type="match status" value="1"/>
</dbReference>
<dbReference type="Proteomes" id="UP000231279">
    <property type="component" value="Unassembled WGS sequence"/>
</dbReference>
<name>A0A2G9HMV7_9LAMI</name>
<evidence type="ECO:0000313" key="2">
    <source>
        <dbReference type="EMBL" id="PIN18773.1"/>
    </source>
</evidence>
<evidence type="ECO:0008006" key="4">
    <source>
        <dbReference type="Google" id="ProtNLM"/>
    </source>
</evidence>
<keyword evidence="3" id="KW-1185">Reference proteome</keyword>
<comment type="caution">
    <text evidence="2">The sequence shown here is derived from an EMBL/GenBank/DDBJ whole genome shotgun (WGS) entry which is preliminary data.</text>
</comment>
<keyword evidence="1" id="KW-0812">Transmembrane</keyword>
<dbReference type="PANTHER" id="PTHR34672">
    <property type="entry name" value="POLLEN-SPECIFIC ARABINOGALACTA PROTEIN BAN102"/>
    <property type="match status" value="1"/>
</dbReference>